<organism evidence="1 2">
    <name type="scientific">Fragilariopsis cylindrus CCMP1102</name>
    <dbReference type="NCBI Taxonomy" id="635003"/>
    <lineage>
        <taxon>Eukaryota</taxon>
        <taxon>Sar</taxon>
        <taxon>Stramenopiles</taxon>
        <taxon>Ochrophyta</taxon>
        <taxon>Bacillariophyta</taxon>
        <taxon>Bacillariophyceae</taxon>
        <taxon>Bacillariophycidae</taxon>
        <taxon>Bacillariales</taxon>
        <taxon>Bacillariaceae</taxon>
        <taxon>Fragilariopsis</taxon>
    </lineage>
</organism>
<keyword evidence="2" id="KW-1185">Reference proteome</keyword>
<dbReference type="AlphaFoldDB" id="A0A1E7FJG0"/>
<proteinExistence type="predicted"/>
<dbReference type="Proteomes" id="UP000095751">
    <property type="component" value="Unassembled WGS sequence"/>
</dbReference>
<dbReference type="KEGG" id="fcy:FRACYDRAFT_238343"/>
<protein>
    <submittedName>
        <fullName evidence="1">Uncharacterized protein</fullName>
    </submittedName>
</protein>
<reference evidence="1 2" key="1">
    <citation type="submission" date="2016-09" db="EMBL/GenBank/DDBJ databases">
        <title>Extensive genetic diversity and differential bi-allelic expression allows diatom success in the polar Southern Ocean.</title>
        <authorList>
            <consortium name="DOE Joint Genome Institute"/>
            <person name="Mock T."/>
            <person name="Otillar R.P."/>
            <person name="Strauss J."/>
            <person name="Dupont C."/>
            <person name="Frickenhaus S."/>
            <person name="Maumus F."/>
            <person name="Mcmullan M."/>
            <person name="Sanges R."/>
            <person name="Schmutz J."/>
            <person name="Toseland A."/>
            <person name="Valas R."/>
            <person name="Veluchamy A."/>
            <person name="Ward B.J."/>
            <person name="Allen A."/>
            <person name="Barry K."/>
            <person name="Falciatore A."/>
            <person name="Ferrante M."/>
            <person name="Fortunato A.E."/>
            <person name="Gloeckner G."/>
            <person name="Gruber A."/>
            <person name="Hipkin R."/>
            <person name="Janech M."/>
            <person name="Kroth P."/>
            <person name="Leese F."/>
            <person name="Lindquist E."/>
            <person name="Lyon B.R."/>
            <person name="Martin J."/>
            <person name="Mayer C."/>
            <person name="Parker M."/>
            <person name="Quesneville H."/>
            <person name="Raymond J."/>
            <person name="Uhlig C."/>
            <person name="Valentin K.U."/>
            <person name="Worden A.Z."/>
            <person name="Armbrust E.V."/>
            <person name="Bowler C."/>
            <person name="Green B."/>
            <person name="Moulton V."/>
            <person name="Van Oosterhout C."/>
            <person name="Grigoriev I."/>
        </authorList>
    </citation>
    <scope>NUCLEOTIDE SEQUENCE [LARGE SCALE GENOMIC DNA]</scope>
    <source>
        <strain evidence="1 2">CCMP1102</strain>
    </source>
</reference>
<dbReference type="OrthoDB" id="53125at2759"/>
<dbReference type="EMBL" id="KV784357">
    <property type="protein sequence ID" value="OEU17913.1"/>
    <property type="molecule type" value="Genomic_DNA"/>
</dbReference>
<accession>A0A1E7FJG0</accession>
<name>A0A1E7FJG0_9STRA</name>
<gene>
    <name evidence="1" type="ORF">FRACYDRAFT_238343</name>
</gene>
<evidence type="ECO:0000313" key="2">
    <source>
        <dbReference type="Proteomes" id="UP000095751"/>
    </source>
</evidence>
<evidence type="ECO:0000313" key="1">
    <source>
        <dbReference type="EMBL" id="OEU17913.1"/>
    </source>
</evidence>
<dbReference type="InParanoid" id="A0A1E7FJG0"/>
<sequence>MSCEDHSKVCVFVFLFFYMDFCKKGILTRSLSRAITVQFESSKGSAPDVSEFLYGKLQRATALYGSGLLGPATATINGEKDMKELSAANAKAKGGKEQIQSLNKMLWNQFGMATVEGSIEREDLFWKDSNTILYKPILAELQDTIVFLDVTSCNNQGSGGGGGGGIGGMISSFFPSPKKQELSSTPSRIQVPPPQLDIELIKAAISGGAQIYIVCESDNTKYCVETIKEQINVESTLCPITIVSPDDGVVLNSSSSSSDGNIVNDDKSWSSVRPQDLEGELSQPIYVRDGSFDFDKNNIDKSKSETRIAAASTITTAEKKSSSLSRHNLAEVVVQCSLRLVTTTTAFDDDGFVSGNNPSPIPGVRVVRVSPYPNNNDSKNNLLPAELDERPNADYFSRTGGKIAKAAAGTVTSVDWTETLQCFEKSYNSGRTKTIVKMFPKRPDM</sequence>